<reference evidence="2" key="2">
    <citation type="submission" date="2022-10" db="EMBL/GenBank/DDBJ databases">
        <authorList>
            <person name="Aronson H.S."/>
        </authorList>
    </citation>
    <scope>NUCLEOTIDE SEQUENCE</scope>
    <source>
        <strain evidence="2">RS19-109</strain>
    </source>
</reference>
<name>A0A9X4RKW5_9BACT</name>
<sequence>MAFGKSFDEILNGILTDFQNIFPGVDVSQGSLAYMKAAGYASALWGLYKYQHWISRQAFPDTADTEALEHHAWVRGVPRTAGENDADYLARLLGYIRQPPAGGNKYDYEKWAKEVDDVQAAYAFPLAQGAESVDVVILANATTTGSEIPDQALIDAVAAYIADLRPVGARFVRILAPTIVLQDVTMTGVGSALAAAVQADIEAYLTVFEPGQELYLPQLSARATENGAGNPVISLPAATVTPASYEMLRPGVIDVS</sequence>
<dbReference type="AlphaFoldDB" id="A0A9X4RKW5"/>
<accession>A0A9X4RKW5</accession>
<dbReference type="Proteomes" id="UP001154240">
    <property type="component" value="Unassembled WGS sequence"/>
</dbReference>
<dbReference type="PANTHER" id="PTHR37829:SF3">
    <property type="entry name" value="PROTEIN JAYE-RELATED"/>
    <property type="match status" value="1"/>
</dbReference>
<evidence type="ECO:0000313" key="3">
    <source>
        <dbReference type="Proteomes" id="UP001154240"/>
    </source>
</evidence>
<dbReference type="RefSeq" id="WP_307632418.1">
    <property type="nucleotide sequence ID" value="NZ_JAPHEH010000001.1"/>
</dbReference>
<protein>
    <submittedName>
        <fullName evidence="2">Baseplate J/gp47 family protein</fullName>
    </submittedName>
</protein>
<evidence type="ECO:0000313" key="2">
    <source>
        <dbReference type="EMBL" id="MDG4475446.1"/>
    </source>
</evidence>
<dbReference type="InterPro" id="IPR052399">
    <property type="entry name" value="Phage_Baseplate_Assmbl_Protein"/>
</dbReference>
<dbReference type="PANTHER" id="PTHR37829">
    <property type="entry name" value="PHAGE-LIKE ELEMENT PBSX PROTEIN XKDT"/>
    <property type="match status" value="1"/>
</dbReference>
<dbReference type="InterPro" id="IPR058531">
    <property type="entry name" value="Baseplate_J_M"/>
</dbReference>
<proteinExistence type="predicted"/>
<reference evidence="2" key="1">
    <citation type="journal article" date="2022" name="bioRxiv">
        <title>Thiovibrio frasassiensisgen. nov., sp. nov., an autotrophic, elemental sulfur disproportionating bacterium isolated from sulfidic karst sediment, and proposal of Thiovibrionaceae fam. nov.</title>
        <authorList>
            <person name="Aronson H."/>
            <person name="Thomas C."/>
            <person name="Bhattacharyya M."/>
            <person name="Eckstein S."/>
            <person name="Jensen S."/>
            <person name="Barco R."/>
            <person name="Macalady J."/>
            <person name="Amend J."/>
        </authorList>
    </citation>
    <scope>NUCLEOTIDE SEQUENCE</scope>
    <source>
        <strain evidence="2">RS19-109</strain>
    </source>
</reference>
<evidence type="ECO:0000259" key="1">
    <source>
        <dbReference type="Pfam" id="PF26078"/>
    </source>
</evidence>
<gene>
    <name evidence="2" type="ORF">OLX77_04645</name>
</gene>
<comment type="caution">
    <text evidence="2">The sequence shown here is derived from an EMBL/GenBank/DDBJ whole genome shotgun (WGS) entry which is preliminary data.</text>
</comment>
<keyword evidence="3" id="KW-1185">Reference proteome</keyword>
<organism evidence="2 3">
    <name type="scientific">Thiovibrio frasassiensis</name>
    <dbReference type="NCBI Taxonomy" id="2984131"/>
    <lineage>
        <taxon>Bacteria</taxon>
        <taxon>Pseudomonadati</taxon>
        <taxon>Thermodesulfobacteriota</taxon>
        <taxon>Desulfobulbia</taxon>
        <taxon>Desulfobulbales</taxon>
        <taxon>Thiovibrionaceae</taxon>
        <taxon>Thiovibrio</taxon>
    </lineage>
</organism>
<dbReference type="Pfam" id="PF26078">
    <property type="entry name" value="Baseplate_J_M"/>
    <property type="match status" value="1"/>
</dbReference>
<feature type="domain" description="Baseplate J-like central" evidence="1">
    <location>
        <begin position="100"/>
        <end position="171"/>
    </location>
</feature>
<dbReference type="EMBL" id="JAPHEH010000001">
    <property type="protein sequence ID" value="MDG4475446.1"/>
    <property type="molecule type" value="Genomic_DNA"/>
</dbReference>